<feature type="compositionally biased region" description="Acidic residues" evidence="1">
    <location>
        <begin position="72"/>
        <end position="98"/>
    </location>
</feature>
<feature type="region of interest" description="Disordered" evidence="1">
    <location>
        <begin position="63"/>
        <end position="98"/>
    </location>
</feature>
<dbReference type="EMBL" id="LAZR01001838">
    <property type="protein sequence ID" value="KKN38322.1"/>
    <property type="molecule type" value="Genomic_DNA"/>
</dbReference>
<reference evidence="2" key="1">
    <citation type="journal article" date="2015" name="Nature">
        <title>Complex archaea that bridge the gap between prokaryotes and eukaryotes.</title>
        <authorList>
            <person name="Spang A."/>
            <person name="Saw J.H."/>
            <person name="Jorgensen S.L."/>
            <person name="Zaremba-Niedzwiedzka K."/>
            <person name="Martijn J."/>
            <person name="Lind A.E."/>
            <person name="van Eijk R."/>
            <person name="Schleper C."/>
            <person name="Guy L."/>
            <person name="Ettema T.J."/>
        </authorList>
    </citation>
    <scope>NUCLEOTIDE SEQUENCE</scope>
</reference>
<evidence type="ECO:0000256" key="1">
    <source>
        <dbReference type="SAM" id="MobiDB-lite"/>
    </source>
</evidence>
<proteinExistence type="predicted"/>
<organism evidence="2">
    <name type="scientific">marine sediment metagenome</name>
    <dbReference type="NCBI Taxonomy" id="412755"/>
    <lineage>
        <taxon>unclassified sequences</taxon>
        <taxon>metagenomes</taxon>
        <taxon>ecological metagenomes</taxon>
    </lineage>
</organism>
<dbReference type="AlphaFoldDB" id="A0A0F9QMV2"/>
<gene>
    <name evidence="2" type="ORF">LCGC14_0754670</name>
</gene>
<accession>A0A0F9QMV2</accession>
<sequence>MATSKRGMDRLVTRVGNAIDAAKKGKRPSSQVRRDAELGDAKCMIEVAAFEFADTHRCGCNDHDDDKAEPAELGDNDEFEDGYESLSLDDETDLLIPN</sequence>
<evidence type="ECO:0000313" key="2">
    <source>
        <dbReference type="EMBL" id="KKN38322.1"/>
    </source>
</evidence>
<protein>
    <submittedName>
        <fullName evidence="2">Uncharacterized protein</fullName>
    </submittedName>
</protein>
<comment type="caution">
    <text evidence="2">The sequence shown here is derived from an EMBL/GenBank/DDBJ whole genome shotgun (WGS) entry which is preliminary data.</text>
</comment>
<name>A0A0F9QMV2_9ZZZZ</name>